<dbReference type="PANTHER" id="PTHR42792">
    <property type="entry name" value="FLAGELLIN"/>
    <property type="match status" value="1"/>
</dbReference>
<dbReference type="InterPro" id="IPR001492">
    <property type="entry name" value="Flagellin"/>
</dbReference>
<comment type="subcellular location">
    <subcellularLocation>
        <location evidence="3">Secreted</location>
    </subcellularLocation>
    <subcellularLocation>
        <location evidence="3">Bacterial flagellum</location>
    </subcellularLocation>
</comment>
<feature type="domain" description="Flagellin N-terminal" evidence="4">
    <location>
        <begin position="4"/>
        <end position="141"/>
    </location>
</feature>
<dbReference type="Pfam" id="PF00669">
    <property type="entry name" value="Flagellin_N"/>
    <property type="match status" value="1"/>
</dbReference>
<dbReference type="STRING" id="1759059.ATE48_16125"/>
<name>A0A1B1ALA9_9PROT</name>
<evidence type="ECO:0000313" key="7">
    <source>
        <dbReference type="Proteomes" id="UP000092498"/>
    </source>
</evidence>
<dbReference type="SUPFAM" id="SSF64518">
    <property type="entry name" value="Phase 1 flagellin"/>
    <property type="match status" value="1"/>
</dbReference>
<evidence type="ECO:0000259" key="5">
    <source>
        <dbReference type="Pfam" id="PF00700"/>
    </source>
</evidence>
<dbReference type="Proteomes" id="UP000092498">
    <property type="component" value="Chromosome"/>
</dbReference>
<feature type="domain" description="Flagellin C-terminal" evidence="5">
    <location>
        <begin position="335"/>
        <end position="417"/>
    </location>
</feature>
<dbReference type="OrthoDB" id="7328309at2"/>
<dbReference type="KEGG" id="cbot:ATE48_16125"/>
<dbReference type="GO" id="GO:0009288">
    <property type="term" value="C:bacterial-type flagellum"/>
    <property type="evidence" value="ECO:0007669"/>
    <property type="project" value="UniProtKB-SubCell"/>
</dbReference>
<dbReference type="RefSeq" id="WP_066773277.1">
    <property type="nucleotide sequence ID" value="NZ_CP013244.1"/>
</dbReference>
<dbReference type="EMBL" id="CP013244">
    <property type="protein sequence ID" value="ANP47334.1"/>
    <property type="molecule type" value="Genomic_DNA"/>
</dbReference>
<dbReference type="Pfam" id="PF00700">
    <property type="entry name" value="Flagellin_C"/>
    <property type="match status" value="1"/>
</dbReference>
<dbReference type="FunCoup" id="A0A1B1ALA9">
    <property type="interactions" value="136"/>
</dbReference>
<dbReference type="Gene3D" id="1.20.1330.10">
    <property type="entry name" value="f41 fragment of flagellin, N-terminal domain"/>
    <property type="match status" value="2"/>
</dbReference>
<comment type="function">
    <text evidence="3">Flagellin is the subunit protein which polymerizes to form the filaments of bacterial flagella.</text>
</comment>
<dbReference type="PANTHER" id="PTHR42792:SF2">
    <property type="entry name" value="FLAGELLIN"/>
    <property type="match status" value="1"/>
</dbReference>
<evidence type="ECO:0000256" key="2">
    <source>
        <dbReference type="ARBA" id="ARBA00023143"/>
    </source>
</evidence>
<keyword evidence="7" id="KW-1185">Reference proteome</keyword>
<dbReference type="PRINTS" id="PR00207">
    <property type="entry name" value="FLAGELLIN"/>
</dbReference>
<evidence type="ECO:0000313" key="6">
    <source>
        <dbReference type="EMBL" id="ANP47334.1"/>
    </source>
</evidence>
<dbReference type="InParanoid" id="A0A1B1ALA9"/>
<sequence>MVSVNTNYGALVALQSLNQTTKDLGEVQTRVNTGLKVSSAKDNGAVFAIAEGQRARVAALGAITDGIDRATSVIDVGLSAGEAVGDILKQLKEKAVAAQATDLSTDQRAALQADFNALRNQIDQIANAATFNGSNLVNGSNLTGGATQFNVMTSDGAGGGGGRYTLQGAAFNDGSGNPFSSAAELDEATGLTVGANDALEFTITNGNETTTFTVDVEAADTIADFVARVSSASDGRVTAAYNDQTGRITYSAAEQFTVTFTDGTDPADDSAFLDGGAGVAGTQMTVAVAPGSGSNSLTVSGFDFRLGGAVGQALNTVTSALDISTSTGAAAASTAIDTAITALNRDLATMGAQSKALDVQKTFLGKLSDSIEAGIGNLVDADLAKESARLQALQVKQQLGAQALSIANSAPSIVMSFFR</sequence>
<gene>
    <name evidence="6" type="ORF">ATE48_16125</name>
</gene>
<dbReference type="AlphaFoldDB" id="A0A1B1ALA9"/>
<evidence type="ECO:0000259" key="4">
    <source>
        <dbReference type="Pfam" id="PF00669"/>
    </source>
</evidence>
<keyword evidence="3" id="KW-0964">Secreted</keyword>
<proteinExistence type="inferred from homology"/>
<reference evidence="6 7" key="1">
    <citation type="submission" date="2015-11" db="EMBL/GenBank/DDBJ databases">
        <title>Whole-Genome Sequence of Candidatus Oderbacter manganicum from the National Park Lower Oder Valley, Germany.</title>
        <authorList>
            <person name="Braun B."/>
            <person name="Liere K."/>
            <person name="Szewzyk U."/>
        </authorList>
    </citation>
    <scope>NUCLEOTIDE SEQUENCE [LARGE SCALE GENOMIC DNA]</scope>
    <source>
        <strain evidence="6 7">OTSz_A_272</strain>
    </source>
</reference>
<comment type="similarity">
    <text evidence="1 3">Belongs to the bacterial flagellin family.</text>
</comment>
<protein>
    <recommendedName>
        <fullName evidence="3">Flagellin</fullName>
    </recommendedName>
</protein>
<accession>A0A1B1ALA9</accession>
<evidence type="ECO:0000256" key="3">
    <source>
        <dbReference type="RuleBase" id="RU362073"/>
    </source>
</evidence>
<evidence type="ECO:0000256" key="1">
    <source>
        <dbReference type="ARBA" id="ARBA00005709"/>
    </source>
</evidence>
<dbReference type="InterPro" id="IPR001029">
    <property type="entry name" value="Flagellin_N"/>
</dbReference>
<organism evidence="6 7">
    <name type="scientific">Candidatus Viadribacter manganicus</name>
    <dbReference type="NCBI Taxonomy" id="1759059"/>
    <lineage>
        <taxon>Bacteria</taxon>
        <taxon>Pseudomonadati</taxon>
        <taxon>Pseudomonadota</taxon>
        <taxon>Alphaproteobacteria</taxon>
        <taxon>Hyphomonadales</taxon>
        <taxon>Hyphomonadaceae</taxon>
        <taxon>Candidatus Viadribacter</taxon>
    </lineage>
</organism>
<dbReference type="GO" id="GO:0005576">
    <property type="term" value="C:extracellular region"/>
    <property type="evidence" value="ECO:0007669"/>
    <property type="project" value="UniProtKB-SubCell"/>
</dbReference>
<keyword evidence="2 3" id="KW-0975">Bacterial flagellum</keyword>
<dbReference type="GO" id="GO:0005198">
    <property type="term" value="F:structural molecule activity"/>
    <property type="evidence" value="ECO:0007669"/>
    <property type="project" value="UniProtKB-UniRule"/>
</dbReference>
<dbReference type="InterPro" id="IPR046358">
    <property type="entry name" value="Flagellin_C"/>
</dbReference>